<evidence type="ECO:0000313" key="1">
    <source>
        <dbReference type="EMBL" id="KAG8644830.1"/>
    </source>
</evidence>
<proteinExistence type="predicted"/>
<organism evidence="1 2">
    <name type="scientific">Manihot esculenta</name>
    <name type="common">Cassava</name>
    <name type="synonym">Jatropha manihot</name>
    <dbReference type="NCBI Taxonomy" id="3983"/>
    <lineage>
        <taxon>Eukaryota</taxon>
        <taxon>Viridiplantae</taxon>
        <taxon>Streptophyta</taxon>
        <taxon>Embryophyta</taxon>
        <taxon>Tracheophyta</taxon>
        <taxon>Spermatophyta</taxon>
        <taxon>Magnoliopsida</taxon>
        <taxon>eudicotyledons</taxon>
        <taxon>Gunneridae</taxon>
        <taxon>Pentapetalae</taxon>
        <taxon>rosids</taxon>
        <taxon>fabids</taxon>
        <taxon>Malpighiales</taxon>
        <taxon>Euphorbiaceae</taxon>
        <taxon>Crotonoideae</taxon>
        <taxon>Manihoteae</taxon>
        <taxon>Manihot</taxon>
    </lineage>
</organism>
<sequence>MPGTEPQASFLGIISIRRNQVDINHDPELEDLELFQRHVVDRFGDLLSPMEDVAASSETLLSISWLRKLVDVFLCCEAEFKAVLIMELLKLWIYVMPCLVGLNLYVSIRNSQKLQSLLWSRSQWMMAKRKVLRVQIEHGLSGGEGNTNSANKEQVPGYFRSLSMIVAKNWSASKQIQAMCSNLVPPRGGEPTGLALPVYVMSSVMVLVMWALVATLPCQERSELATHFQIPRQLTCAHSMTGLQEKIGEEWKKKEKKGSMGLLEEIDNMEKLALSLIDIANGFQFPGETEKIEEVAAQVAELAEICMRMEEGLIPLQSCRHRLEKCFIQL</sequence>
<gene>
    <name evidence="1" type="ORF">MANES_10G000357v8</name>
</gene>
<comment type="caution">
    <text evidence="1">The sequence shown here is derived from an EMBL/GenBank/DDBJ whole genome shotgun (WGS) entry which is preliminary data.</text>
</comment>
<evidence type="ECO:0000313" key="2">
    <source>
        <dbReference type="Proteomes" id="UP000091857"/>
    </source>
</evidence>
<reference evidence="2" key="1">
    <citation type="journal article" date="2016" name="Nat. Biotechnol.">
        <title>Sequencing wild and cultivated cassava and related species reveals extensive interspecific hybridization and genetic diversity.</title>
        <authorList>
            <person name="Bredeson J.V."/>
            <person name="Lyons J.B."/>
            <person name="Prochnik S.E."/>
            <person name="Wu G.A."/>
            <person name="Ha C.M."/>
            <person name="Edsinger-Gonzales E."/>
            <person name="Grimwood J."/>
            <person name="Schmutz J."/>
            <person name="Rabbi I.Y."/>
            <person name="Egesi C."/>
            <person name="Nauluvula P."/>
            <person name="Lebot V."/>
            <person name="Ndunguru J."/>
            <person name="Mkamilo G."/>
            <person name="Bart R.S."/>
            <person name="Setter T.L."/>
            <person name="Gleadow R.M."/>
            <person name="Kulakow P."/>
            <person name="Ferguson M.E."/>
            <person name="Rounsley S."/>
            <person name="Rokhsar D.S."/>
        </authorList>
    </citation>
    <scope>NUCLEOTIDE SEQUENCE [LARGE SCALE GENOMIC DNA]</scope>
    <source>
        <strain evidence="2">cv. AM560-2</strain>
    </source>
</reference>
<dbReference type="Proteomes" id="UP000091857">
    <property type="component" value="Chromosome 10"/>
</dbReference>
<name>A0ACB7GX84_MANES</name>
<dbReference type="EMBL" id="CM004396">
    <property type="protein sequence ID" value="KAG8644830.1"/>
    <property type="molecule type" value="Genomic_DNA"/>
</dbReference>
<keyword evidence="2" id="KW-1185">Reference proteome</keyword>
<protein>
    <submittedName>
        <fullName evidence="1">Uncharacterized protein</fullName>
    </submittedName>
</protein>
<accession>A0ACB7GX84</accession>